<feature type="chain" id="PRO_5003443952" evidence="1">
    <location>
        <begin position="22"/>
        <end position="124"/>
    </location>
</feature>
<gene>
    <name evidence="2" type="ORF">I79_004832</name>
</gene>
<keyword evidence="1" id="KW-0732">Signal</keyword>
<dbReference type="AlphaFoldDB" id="G3H3I5"/>
<dbReference type="Proteomes" id="UP000001075">
    <property type="component" value="Unassembled WGS sequence"/>
</dbReference>
<proteinExistence type="predicted"/>
<dbReference type="EMBL" id="JH000127">
    <property type="protein sequence ID" value="EGW02181.1"/>
    <property type="molecule type" value="Genomic_DNA"/>
</dbReference>
<sequence>MSKVGLSSLPFLLSWNTQLWGLLILHSRDLKAVISAPSLDKQPLPNTELHILQLSWLGIFTAHGISSNSNNSLQNRGPCHPWDYQVNIEAFVGEEGGKRDKLDHLEDLSENILLRVVRLLGWVE</sequence>
<evidence type="ECO:0000256" key="1">
    <source>
        <dbReference type="SAM" id="SignalP"/>
    </source>
</evidence>
<reference evidence="3" key="1">
    <citation type="journal article" date="2011" name="Nat. Biotechnol.">
        <title>The genomic sequence of the Chinese hamster ovary (CHO)-K1 cell line.</title>
        <authorList>
            <person name="Xu X."/>
            <person name="Nagarajan H."/>
            <person name="Lewis N.E."/>
            <person name="Pan S."/>
            <person name="Cai Z."/>
            <person name="Liu X."/>
            <person name="Chen W."/>
            <person name="Xie M."/>
            <person name="Wang W."/>
            <person name="Hammond S."/>
            <person name="Andersen M.R."/>
            <person name="Neff N."/>
            <person name="Passarelli B."/>
            <person name="Koh W."/>
            <person name="Fan H.C."/>
            <person name="Wang J."/>
            <person name="Gui Y."/>
            <person name="Lee K.H."/>
            <person name="Betenbaugh M.J."/>
            <person name="Quake S.R."/>
            <person name="Famili I."/>
            <person name="Palsson B.O."/>
            <person name="Wang J."/>
        </authorList>
    </citation>
    <scope>NUCLEOTIDE SEQUENCE [LARGE SCALE GENOMIC DNA]</scope>
    <source>
        <strain evidence="3">CHO K1 cell line</strain>
    </source>
</reference>
<protein>
    <submittedName>
        <fullName evidence="2">Uncharacterized protein</fullName>
    </submittedName>
</protein>
<name>G3H3I5_CRIGR</name>
<dbReference type="InParanoid" id="G3H3I5"/>
<evidence type="ECO:0000313" key="2">
    <source>
        <dbReference type="EMBL" id="EGW02181.1"/>
    </source>
</evidence>
<evidence type="ECO:0000313" key="3">
    <source>
        <dbReference type="Proteomes" id="UP000001075"/>
    </source>
</evidence>
<organism evidence="2 3">
    <name type="scientific">Cricetulus griseus</name>
    <name type="common">Chinese hamster</name>
    <name type="synonym">Cricetulus barabensis griseus</name>
    <dbReference type="NCBI Taxonomy" id="10029"/>
    <lineage>
        <taxon>Eukaryota</taxon>
        <taxon>Metazoa</taxon>
        <taxon>Chordata</taxon>
        <taxon>Craniata</taxon>
        <taxon>Vertebrata</taxon>
        <taxon>Euteleostomi</taxon>
        <taxon>Mammalia</taxon>
        <taxon>Eutheria</taxon>
        <taxon>Euarchontoglires</taxon>
        <taxon>Glires</taxon>
        <taxon>Rodentia</taxon>
        <taxon>Myomorpha</taxon>
        <taxon>Muroidea</taxon>
        <taxon>Cricetidae</taxon>
        <taxon>Cricetinae</taxon>
        <taxon>Cricetulus</taxon>
    </lineage>
</organism>
<accession>G3H3I5</accession>
<feature type="signal peptide" evidence="1">
    <location>
        <begin position="1"/>
        <end position="21"/>
    </location>
</feature>